<proteinExistence type="predicted"/>
<evidence type="ECO:0000313" key="2">
    <source>
        <dbReference type="EMBL" id="WFG40842.1"/>
    </source>
</evidence>
<name>A0AAF0JI58_9CAUD</name>
<dbReference type="EMBL" id="OQ376857">
    <property type="protein sequence ID" value="WFG40842.1"/>
    <property type="molecule type" value="Genomic_DNA"/>
</dbReference>
<evidence type="ECO:0000256" key="1">
    <source>
        <dbReference type="SAM" id="MobiDB-lite"/>
    </source>
</evidence>
<reference evidence="2" key="1">
    <citation type="submission" date="2023-02" db="EMBL/GenBank/DDBJ databases">
        <authorList>
            <person name="Rihtman B."/>
        </authorList>
    </citation>
    <scope>NUCLEOTIDE SEQUENCE</scope>
</reference>
<evidence type="ECO:0000313" key="3">
    <source>
        <dbReference type="Proteomes" id="UP001218881"/>
    </source>
</evidence>
<protein>
    <submittedName>
        <fullName evidence="2">Internal virion protein with endolysin domain protein</fullName>
    </submittedName>
</protein>
<organism evidence="2 3">
    <name type="scientific">Paracoccus phage ParKuw1</name>
    <dbReference type="NCBI Taxonomy" id="3032415"/>
    <lineage>
        <taxon>Viruses</taxon>
        <taxon>Duplodnaviria</taxon>
        <taxon>Heunggongvirae</taxon>
        <taxon>Uroviricota</taxon>
        <taxon>Caudoviricetes</taxon>
        <taxon>Autographivirales</taxon>
        <taxon>Autographivirales incertae sedis</taxon>
        <taxon>Kuwvirus</taxon>
        <taxon>Kuwvirus ParKuw1</taxon>
    </lineage>
</organism>
<feature type="compositionally biased region" description="Acidic residues" evidence="1">
    <location>
        <begin position="1"/>
        <end position="11"/>
    </location>
</feature>
<accession>A0AAF0JI58</accession>
<dbReference type="Proteomes" id="UP001218881">
    <property type="component" value="Segment"/>
</dbReference>
<sequence length="1159" mass="126185">MEEELERDEFLDAATGQPMAVPPPVLEDEEPLAANPNLTGVPIRFGEGAGLQWEQEQEDAAQMQHQQVWRDTLDQSVVNSAFEAFAAMPDSVASLWNHGVSDLEPHRAELTEGIPLHLHDDVMGSMTLTGAQARAERIREDQRVQARLAQQVGLSRNAVMLAGGLIDADLPLMFASGGTLAAGRTALTVARTTRALTGSTALGRVTGDFAVGLSGGALSGAIVGGAGNLVRDDYDVNTMFQMVLAGAAMGGVLNPTVGRVLPDRDVWENAANLEIQDAVRRAERQFHEQMVDPDAPINDRTNPVAGVDAASNPVPPARGPMMFDADGNPMEITGTGVGAEQAAPVEREITADTLGLGDSVPDSIRETSVRMQQWRQDYAFRERYDEDTAHPLVRALVGGSDYTVTVPFTNTQVNIGQLAGSVFTIAQRDFTKLVHSRSPSANFVAAEILESSSGLVRGGSSAAVLREMFHSSALVHSAAPIREFRGAYFASRGLNPIRIDAQRQFSADLRLQMQRRYMGQQVDAEFVDVIDRIDRTHAEILGHLQGIDADRAVRGAREIENRPGYFRYAWEPERFLAVLRREGGEKALRQAFRDGYMKASGLDSATADSIAKAVVRRFRTRGVGRDAADSRLLDLDSRAGIEEVLEGANLPRAEIDRIMQSLNATTSERTRKGYLKSRVEVDLSTKIPGSEYRLVDLMSDDFERTLHQYVGDASGAAALAHKGIRDKAELNNLIDTIMEEQFALGETALKREEVEAIFSQFTGGAHKGFIWGQSTSGVSPLTSTLTKATRASLLQRAGLTQLMDTANLFVGNGVARTMEPIMARMGWNKPGQMTKAEMQSLSDELDSLGVIAGRDHDIFAPHLSIDETDLAQNALMNAAQRGMAGVERATHFVSGQIHVTGFQQRIAASAVTTNVIRTLAGQETNLTTRMLRDIGLEPGRIHEITDLIETGVIKVDGSKIELNSDQWNPDLKLEFGAAMTRAMHQQAQKGLIGETSVWMNSDIGKLLSALKTFSLVATQKQMARNLMIGGNSHFITASAWQMGFAYAVLTLAQSIQGQDMSPADRGWLAAAYTPNIGTVPMLFDPMTSMLGFEDLNFSPYGRYASYLDTPVFEVAGRLSRAPGAVSNMLSGDGSYEDMQNARAMFFLNWYGMKQVWEAM</sequence>
<keyword evidence="3" id="KW-1185">Reference proteome</keyword>
<feature type="region of interest" description="Disordered" evidence="1">
    <location>
        <begin position="1"/>
        <end position="31"/>
    </location>
</feature>
<gene>
    <name evidence="2" type="ORF">ParaKuw1_00009</name>
</gene>